<accession>A0AAI8VY85</accession>
<protein>
    <submittedName>
        <fullName evidence="4">Uu.00g014020.m01.CDS01</fullName>
    </submittedName>
</protein>
<dbReference type="PROSITE" id="PS50089">
    <property type="entry name" value="ZF_RING_2"/>
    <property type="match status" value="1"/>
</dbReference>
<name>A0AAI8VY85_9PEZI</name>
<feature type="compositionally biased region" description="Pro residues" evidence="2">
    <location>
        <begin position="154"/>
        <end position="170"/>
    </location>
</feature>
<dbReference type="EMBL" id="CAUWAG010000020">
    <property type="protein sequence ID" value="CAJ2513283.1"/>
    <property type="molecule type" value="Genomic_DNA"/>
</dbReference>
<dbReference type="InterPro" id="IPR001841">
    <property type="entry name" value="Znf_RING"/>
</dbReference>
<reference evidence="4" key="1">
    <citation type="submission" date="2023-10" db="EMBL/GenBank/DDBJ databases">
        <authorList>
            <person name="Hackl T."/>
        </authorList>
    </citation>
    <scope>NUCLEOTIDE SEQUENCE</scope>
</reference>
<dbReference type="Pfam" id="PF13639">
    <property type="entry name" value="zf-RING_2"/>
    <property type="match status" value="1"/>
</dbReference>
<evidence type="ECO:0000313" key="5">
    <source>
        <dbReference type="Proteomes" id="UP001295740"/>
    </source>
</evidence>
<sequence>MDQEGQRPRTTVVTVETNNFNAILEHFDEDGHLLNPPPVHLSIECQICYDKNLALVNPRFDTNSRDTHEVYAVLPRCGHAFGYSCLFHWFNMNRNGRNPGCPSCRAPVFCAANHATMLTIYGAANPQDQAREIVDIGNTLQDPSCATCHASHVSPPPSRSPSPPGPPSPTTRPTRRRPRTHRVSPPPMPDGGVYMGHTNGGVPQYYYPGAAPLGVMHGPGAFQYPGYTWGYTGVYAGMYTSPPMDHFSMQMQQARFYRGF</sequence>
<keyword evidence="1" id="KW-0479">Metal-binding</keyword>
<feature type="compositionally biased region" description="Basic residues" evidence="2">
    <location>
        <begin position="173"/>
        <end position="182"/>
    </location>
</feature>
<evidence type="ECO:0000256" key="1">
    <source>
        <dbReference type="PROSITE-ProRule" id="PRU00175"/>
    </source>
</evidence>
<gene>
    <name evidence="4" type="ORF">KHLLAP_LOCUS13751</name>
</gene>
<evidence type="ECO:0000259" key="3">
    <source>
        <dbReference type="PROSITE" id="PS50089"/>
    </source>
</evidence>
<dbReference type="SMART" id="SM00184">
    <property type="entry name" value="RING"/>
    <property type="match status" value="1"/>
</dbReference>
<evidence type="ECO:0000313" key="4">
    <source>
        <dbReference type="EMBL" id="CAJ2513283.1"/>
    </source>
</evidence>
<dbReference type="GO" id="GO:0008270">
    <property type="term" value="F:zinc ion binding"/>
    <property type="evidence" value="ECO:0007669"/>
    <property type="project" value="UniProtKB-KW"/>
</dbReference>
<keyword evidence="1" id="KW-0862">Zinc</keyword>
<dbReference type="AlphaFoldDB" id="A0AAI8VY85"/>
<dbReference type="Gene3D" id="3.30.40.10">
    <property type="entry name" value="Zinc/RING finger domain, C3HC4 (zinc finger)"/>
    <property type="match status" value="1"/>
</dbReference>
<keyword evidence="5" id="KW-1185">Reference proteome</keyword>
<dbReference type="Proteomes" id="UP001295740">
    <property type="component" value="Unassembled WGS sequence"/>
</dbReference>
<proteinExistence type="predicted"/>
<feature type="region of interest" description="Disordered" evidence="2">
    <location>
        <begin position="147"/>
        <end position="192"/>
    </location>
</feature>
<dbReference type="SUPFAM" id="SSF57850">
    <property type="entry name" value="RING/U-box"/>
    <property type="match status" value="1"/>
</dbReference>
<comment type="caution">
    <text evidence="4">The sequence shown here is derived from an EMBL/GenBank/DDBJ whole genome shotgun (WGS) entry which is preliminary data.</text>
</comment>
<organism evidence="4 5">
    <name type="scientific">Anthostomella pinea</name>
    <dbReference type="NCBI Taxonomy" id="933095"/>
    <lineage>
        <taxon>Eukaryota</taxon>
        <taxon>Fungi</taxon>
        <taxon>Dikarya</taxon>
        <taxon>Ascomycota</taxon>
        <taxon>Pezizomycotina</taxon>
        <taxon>Sordariomycetes</taxon>
        <taxon>Xylariomycetidae</taxon>
        <taxon>Xylariales</taxon>
        <taxon>Xylariaceae</taxon>
        <taxon>Anthostomella</taxon>
    </lineage>
</organism>
<evidence type="ECO:0000256" key="2">
    <source>
        <dbReference type="SAM" id="MobiDB-lite"/>
    </source>
</evidence>
<dbReference type="InterPro" id="IPR013083">
    <property type="entry name" value="Znf_RING/FYVE/PHD"/>
</dbReference>
<keyword evidence="1" id="KW-0863">Zinc-finger</keyword>
<feature type="domain" description="RING-type" evidence="3">
    <location>
        <begin position="45"/>
        <end position="105"/>
    </location>
</feature>